<dbReference type="InterPro" id="IPR017938">
    <property type="entry name" value="Riboflavin_synthase-like_b-brl"/>
</dbReference>
<evidence type="ECO:0000256" key="2">
    <source>
        <dbReference type="ARBA" id="ARBA00001974"/>
    </source>
</evidence>
<comment type="similarity">
    <text evidence="3">In the C-terminal section; belongs to the flavoprotein pyridine nucleotide cytochrome reductase family.</text>
</comment>
<dbReference type="PANTHER" id="PTHR47354:SF5">
    <property type="entry name" value="PROTEIN RFBI"/>
    <property type="match status" value="1"/>
</dbReference>
<evidence type="ECO:0000256" key="5">
    <source>
        <dbReference type="ARBA" id="ARBA00022714"/>
    </source>
</evidence>
<keyword evidence="7" id="KW-0411">Iron-sulfur</keyword>
<keyword evidence="5" id="KW-0001">2Fe-2S</keyword>
<comment type="catalytic activity">
    <reaction evidence="9">
        <text>2 nitric oxide + NADH + 2 O2 = 2 nitrate + NAD(+) + H(+)</text>
        <dbReference type="Rhea" id="RHEA:19469"/>
        <dbReference type="ChEBI" id="CHEBI:15378"/>
        <dbReference type="ChEBI" id="CHEBI:15379"/>
        <dbReference type="ChEBI" id="CHEBI:16480"/>
        <dbReference type="ChEBI" id="CHEBI:17632"/>
        <dbReference type="ChEBI" id="CHEBI:57540"/>
        <dbReference type="ChEBI" id="CHEBI:57945"/>
        <dbReference type="EC" id="1.14.12.17"/>
    </reaction>
</comment>
<dbReference type="Pfam" id="PF00175">
    <property type="entry name" value="NAD_binding_1"/>
    <property type="match status" value="1"/>
</dbReference>
<evidence type="ECO:0000256" key="6">
    <source>
        <dbReference type="ARBA" id="ARBA00022857"/>
    </source>
</evidence>
<keyword evidence="11" id="KW-0813">Transport</keyword>
<evidence type="ECO:0000256" key="8">
    <source>
        <dbReference type="ARBA" id="ARBA00023027"/>
    </source>
</evidence>
<dbReference type="InterPro" id="IPR017927">
    <property type="entry name" value="FAD-bd_FR_type"/>
</dbReference>
<keyword evidence="11" id="KW-0561">Oxygen transport</keyword>
<dbReference type="Gene3D" id="1.10.490.10">
    <property type="entry name" value="Globins"/>
    <property type="match status" value="1"/>
</dbReference>
<dbReference type="InterPro" id="IPR012292">
    <property type="entry name" value="Globin/Proto"/>
</dbReference>
<reference evidence="14" key="1">
    <citation type="submission" date="2021-01" db="EMBL/GenBank/DDBJ databases">
        <title>Whole genome shotgun sequence of Actinocatenispora rupis NBRC 107355.</title>
        <authorList>
            <person name="Komaki H."/>
            <person name="Tamura T."/>
        </authorList>
    </citation>
    <scope>NUCLEOTIDE SEQUENCE</scope>
    <source>
        <strain evidence="14">NBRC 107355</strain>
    </source>
</reference>
<keyword evidence="6" id="KW-0521">NADP</keyword>
<dbReference type="PRINTS" id="PR00410">
    <property type="entry name" value="PHEHYDRXLASE"/>
</dbReference>
<dbReference type="SUPFAM" id="SSF63380">
    <property type="entry name" value="Riboflavin synthase domain-like"/>
    <property type="match status" value="1"/>
</dbReference>
<dbReference type="GO" id="GO:0020037">
    <property type="term" value="F:heme binding"/>
    <property type="evidence" value="ECO:0007669"/>
    <property type="project" value="InterPro"/>
</dbReference>
<dbReference type="CDD" id="cd19753">
    <property type="entry name" value="Mb-like_oxidoreductase"/>
    <property type="match status" value="1"/>
</dbReference>
<feature type="domain" description="FAD-binding FR-type" evidence="13">
    <location>
        <begin position="138"/>
        <end position="238"/>
    </location>
</feature>
<dbReference type="Pfam" id="PF00042">
    <property type="entry name" value="Globin"/>
    <property type="match status" value="1"/>
</dbReference>
<accession>A0A8J3JG39</accession>
<dbReference type="Gene3D" id="2.40.30.10">
    <property type="entry name" value="Translation factors"/>
    <property type="match status" value="1"/>
</dbReference>
<comment type="similarity">
    <text evidence="11">Belongs to the globin family.</text>
</comment>
<dbReference type="GO" id="GO:0051537">
    <property type="term" value="F:2 iron, 2 sulfur cluster binding"/>
    <property type="evidence" value="ECO:0007669"/>
    <property type="project" value="UniProtKB-KW"/>
</dbReference>
<dbReference type="InterPro" id="IPR000971">
    <property type="entry name" value="Globin"/>
</dbReference>
<evidence type="ECO:0000259" key="12">
    <source>
        <dbReference type="PROSITE" id="PS01033"/>
    </source>
</evidence>
<dbReference type="SUPFAM" id="SSF52343">
    <property type="entry name" value="Ferredoxin reductase-like, C-terminal NADP-linked domain"/>
    <property type="match status" value="1"/>
</dbReference>
<dbReference type="InterPro" id="IPR050415">
    <property type="entry name" value="MRET"/>
</dbReference>
<dbReference type="SUPFAM" id="SSF46458">
    <property type="entry name" value="Globin-like"/>
    <property type="match status" value="1"/>
</dbReference>
<dbReference type="PROSITE" id="PS51384">
    <property type="entry name" value="FAD_FR"/>
    <property type="match status" value="1"/>
</dbReference>
<sequence length="366" mass="40471">MGGLARTLTESWGRVADRQDQVSAYFYARLFLAAPQLRDLFPIQLRAQRTRLVASIVRAVTCLDRPTELDELLGELGRAHRRFDVTPEHHTVFRDCLIEAIRVHAGPGWDAVQEKAWREGYDLIAARMNAAAAAADGPAYRFAEVLTHERRGTDVAVFTCRPFEPMPYRAGQYVYVETMHEPRHWRRYSIATAPRPGGVLEFHVRAVSVGVVSPALVWKLRPGDMVRVSEPAGRLTLPPPGRDVVCLCGGTGLAPVRALVEATPAGGWDRWVHLFVGARTPDGLYDLPALSALAESRPWLRVIPVVSGDPTYDGETGTLCDVLARRAPWDDHDFVLSGSPAMTRAALRVLGALGVPLARVRYDPFE</sequence>
<comment type="caution">
    <text evidence="14">The sequence shown here is derived from an EMBL/GenBank/DDBJ whole genome shotgun (WGS) entry which is preliminary data.</text>
</comment>
<dbReference type="Proteomes" id="UP000612808">
    <property type="component" value="Unassembled WGS sequence"/>
</dbReference>
<evidence type="ECO:0000313" key="14">
    <source>
        <dbReference type="EMBL" id="GID14253.1"/>
    </source>
</evidence>
<comment type="cofactor">
    <cofactor evidence="2">
        <name>FAD</name>
        <dbReference type="ChEBI" id="CHEBI:57692"/>
    </cofactor>
</comment>
<dbReference type="GO" id="GO:0005344">
    <property type="term" value="F:oxygen carrier activity"/>
    <property type="evidence" value="ECO:0007669"/>
    <property type="project" value="UniProtKB-KW"/>
</dbReference>
<dbReference type="InterPro" id="IPR039261">
    <property type="entry name" value="FNR_nucleotide-bd"/>
</dbReference>
<dbReference type="PANTHER" id="PTHR47354">
    <property type="entry name" value="NADH OXIDOREDUCTASE HCR"/>
    <property type="match status" value="1"/>
</dbReference>
<evidence type="ECO:0000259" key="13">
    <source>
        <dbReference type="PROSITE" id="PS51384"/>
    </source>
</evidence>
<dbReference type="InterPro" id="IPR008333">
    <property type="entry name" value="Cbr1-like_FAD-bd_dom"/>
</dbReference>
<dbReference type="InterPro" id="IPR009050">
    <property type="entry name" value="Globin-like_sf"/>
</dbReference>
<evidence type="ECO:0000256" key="4">
    <source>
        <dbReference type="ARBA" id="ARBA00012229"/>
    </source>
</evidence>
<organism evidence="14 15">
    <name type="scientific">Actinocatenispora rupis</name>
    <dbReference type="NCBI Taxonomy" id="519421"/>
    <lineage>
        <taxon>Bacteria</taxon>
        <taxon>Bacillati</taxon>
        <taxon>Actinomycetota</taxon>
        <taxon>Actinomycetes</taxon>
        <taxon>Micromonosporales</taxon>
        <taxon>Micromonosporaceae</taxon>
        <taxon>Actinocatenispora</taxon>
    </lineage>
</organism>
<dbReference type="InterPro" id="IPR001433">
    <property type="entry name" value="OxRdtase_FAD/NAD-bd"/>
</dbReference>
<dbReference type="GO" id="GO:0019825">
    <property type="term" value="F:oxygen binding"/>
    <property type="evidence" value="ECO:0007669"/>
    <property type="project" value="InterPro"/>
</dbReference>
<name>A0A8J3JG39_9ACTN</name>
<comment type="catalytic activity">
    <reaction evidence="10">
        <text>2 nitric oxide + NADPH + 2 O2 = 2 nitrate + NADP(+) + H(+)</text>
        <dbReference type="Rhea" id="RHEA:19465"/>
        <dbReference type="ChEBI" id="CHEBI:15378"/>
        <dbReference type="ChEBI" id="CHEBI:15379"/>
        <dbReference type="ChEBI" id="CHEBI:16480"/>
        <dbReference type="ChEBI" id="CHEBI:17632"/>
        <dbReference type="ChEBI" id="CHEBI:57783"/>
        <dbReference type="ChEBI" id="CHEBI:58349"/>
        <dbReference type="EC" id="1.14.12.17"/>
    </reaction>
</comment>
<keyword evidence="11" id="KW-0408">Iron</keyword>
<dbReference type="EC" id="1.14.12.17" evidence="4"/>
<keyword evidence="8" id="KW-0520">NAD</keyword>
<dbReference type="Gene3D" id="3.40.50.80">
    <property type="entry name" value="Nucleotide-binding domain of ferredoxin-NADP reductase (FNR) module"/>
    <property type="match status" value="1"/>
</dbReference>
<keyword evidence="11" id="KW-0479">Metal-binding</keyword>
<evidence type="ECO:0000256" key="9">
    <source>
        <dbReference type="ARBA" id="ARBA00048649"/>
    </source>
</evidence>
<dbReference type="EMBL" id="BOMB01000030">
    <property type="protein sequence ID" value="GID14253.1"/>
    <property type="molecule type" value="Genomic_DNA"/>
</dbReference>
<dbReference type="RefSeq" id="WP_203662050.1">
    <property type="nucleotide sequence ID" value="NZ_BAAAZM010000001.1"/>
</dbReference>
<protein>
    <recommendedName>
        <fullName evidence="4">nitric oxide dioxygenase</fullName>
        <ecNumber evidence="4">1.14.12.17</ecNumber>
    </recommendedName>
</protein>
<dbReference type="CDD" id="cd06187">
    <property type="entry name" value="O2ase_reductase_like"/>
    <property type="match status" value="1"/>
</dbReference>
<dbReference type="AlphaFoldDB" id="A0A8J3JG39"/>
<dbReference type="Pfam" id="PF00970">
    <property type="entry name" value="FAD_binding_6"/>
    <property type="match status" value="1"/>
</dbReference>
<keyword evidence="11" id="KW-0349">Heme</keyword>
<evidence type="ECO:0000256" key="1">
    <source>
        <dbReference type="ARBA" id="ARBA00001970"/>
    </source>
</evidence>
<gene>
    <name evidence="14" type="ORF">Aru02nite_51420</name>
</gene>
<evidence type="ECO:0000256" key="11">
    <source>
        <dbReference type="RuleBase" id="RU000356"/>
    </source>
</evidence>
<keyword evidence="15" id="KW-1185">Reference proteome</keyword>
<evidence type="ECO:0000256" key="10">
    <source>
        <dbReference type="ARBA" id="ARBA00049433"/>
    </source>
</evidence>
<dbReference type="GO" id="GO:0008941">
    <property type="term" value="F:nitric oxide dioxygenase NAD(P)H activity"/>
    <property type="evidence" value="ECO:0007669"/>
    <property type="project" value="UniProtKB-EC"/>
</dbReference>
<comment type="cofactor">
    <cofactor evidence="1">
        <name>heme b</name>
        <dbReference type="ChEBI" id="CHEBI:60344"/>
    </cofactor>
</comment>
<proteinExistence type="inferred from homology"/>
<evidence type="ECO:0000256" key="3">
    <source>
        <dbReference type="ARBA" id="ARBA00006401"/>
    </source>
</evidence>
<feature type="domain" description="Globin" evidence="12">
    <location>
        <begin position="1"/>
        <end position="133"/>
    </location>
</feature>
<evidence type="ECO:0000313" key="15">
    <source>
        <dbReference type="Proteomes" id="UP000612808"/>
    </source>
</evidence>
<evidence type="ECO:0000256" key="7">
    <source>
        <dbReference type="ARBA" id="ARBA00023014"/>
    </source>
</evidence>
<dbReference type="PROSITE" id="PS01033">
    <property type="entry name" value="GLOBIN"/>
    <property type="match status" value="1"/>
</dbReference>